<proteinExistence type="predicted"/>
<organism evidence="1 2">
    <name type="scientific">Microbacterium protaetiae</name>
    <dbReference type="NCBI Taxonomy" id="2509458"/>
    <lineage>
        <taxon>Bacteria</taxon>
        <taxon>Bacillati</taxon>
        <taxon>Actinomycetota</taxon>
        <taxon>Actinomycetes</taxon>
        <taxon>Micrococcales</taxon>
        <taxon>Microbacteriaceae</taxon>
        <taxon>Microbacterium</taxon>
    </lineage>
</organism>
<dbReference type="Proteomes" id="UP000293995">
    <property type="component" value="Chromosome"/>
</dbReference>
<evidence type="ECO:0000313" key="2">
    <source>
        <dbReference type="Proteomes" id="UP000293995"/>
    </source>
</evidence>
<evidence type="ECO:0008006" key="3">
    <source>
        <dbReference type="Google" id="ProtNLM"/>
    </source>
</evidence>
<dbReference type="EMBL" id="CP035494">
    <property type="protein sequence ID" value="QAY59524.1"/>
    <property type="molecule type" value="Genomic_DNA"/>
</dbReference>
<dbReference type="RefSeq" id="WP_129387010.1">
    <property type="nucleotide sequence ID" value="NZ_CP035494.1"/>
</dbReference>
<dbReference type="KEGG" id="mprt:ET475_05685"/>
<gene>
    <name evidence="1" type="ORF">ET475_05685</name>
</gene>
<name>A0A4P6EBZ7_9MICO</name>
<reference evidence="1 2" key="1">
    <citation type="submission" date="2019-01" db="EMBL/GenBank/DDBJ databases">
        <title>Genome sequencing of strain DFW100M-13.</title>
        <authorList>
            <person name="Heo J."/>
            <person name="Kim S.-J."/>
            <person name="Kim J.-S."/>
            <person name="Hong S.-B."/>
            <person name="Kwon S.-W."/>
        </authorList>
    </citation>
    <scope>NUCLEOTIDE SEQUENCE [LARGE SCALE GENOMIC DNA]</scope>
    <source>
        <strain evidence="1 2">DFW100M-13</strain>
    </source>
</reference>
<keyword evidence="2" id="KW-1185">Reference proteome</keyword>
<sequence length="270" mass="29517">MLITRYLAPPTRTMLREAGVGYADATGNLYLMLAVPALYLADRGADKDPWRGAGRPRGTLKGEPAARVVRALLDTDRSWRVRDLISASGASTGATYRVLEYLNDQELAARDERGAWSVPNWERLLRAWAEDWNYLTETTVRRYIHPRGLIRVQAAAAASSLSYAVTGATAAAEWSTVAPQRALSFYTEGAAAAAAEWGLRETDAGANVILLEPRTTRSFVFQNRGRTADGLARVAPAQAAVDLLNGPGRDPAEGEELITWMRGNEASWRI</sequence>
<accession>A0A4P6EBZ7</accession>
<evidence type="ECO:0000313" key="1">
    <source>
        <dbReference type="EMBL" id="QAY59524.1"/>
    </source>
</evidence>
<protein>
    <recommendedName>
        <fullName evidence="3">HTH iclR-type domain-containing protein</fullName>
    </recommendedName>
</protein>
<dbReference type="AlphaFoldDB" id="A0A4P6EBZ7"/>
<dbReference type="OrthoDB" id="3351920at2"/>